<accession>A0A4Y2J0K9</accession>
<evidence type="ECO:0000313" key="2">
    <source>
        <dbReference type="Proteomes" id="UP000499080"/>
    </source>
</evidence>
<gene>
    <name evidence="1" type="ORF">AVEN_55679_1</name>
</gene>
<dbReference type="AlphaFoldDB" id="A0A4Y2J0K9"/>
<sequence length="105" mass="11901">MPELFPVDHKKGFIYDDSAIDSEEDIVARIYPAAGTMRGMAGVQRSAAAIFSNFFSLSKKCLLNSDISFCMVKFLGWHTFCKLRDVKIVQNALQRRQLDLELPNL</sequence>
<proteinExistence type="predicted"/>
<dbReference type="EMBL" id="BGPR01003026">
    <property type="protein sequence ID" value="GBM82682.1"/>
    <property type="molecule type" value="Genomic_DNA"/>
</dbReference>
<comment type="caution">
    <text evidence="1">The sequence shown here is derived from an EMBL/GenBank/DDBJ whole genome shotgun (WGS) entry which is preliminary data.</text>
</comment>
<keyword evidence="2" id="KW-1185">Reference proteome</keyword>
<name>A0A4Y2J0K9_ARAVE</name>
<evidence type="ECO:0000313" key="1">
    <source>
        <dbReference type="EMBL" id="GBM82682.1"/>
    </source>
</evidence>
<reference evidence="1 2" key="1">
    <citation type="journal article" date="2019" name="Sci. Rep.">
        <title>Orb-weaving spider Araneus ventricosus genome elucidates the spidroin gene catalogue.</title>
        <authorList>
            <person name="Kono N."/>
            <person name="Nakamura H."/>
            <person name="Ohtoshi R."/>
            <person name="Moran D.A.P."/>
            <person name="Shinohara A."/>
            <person name="Yoshida Y."/>
            <person name="Fujiwara M."/>
            <person name="Mori M."/>
            <person name="Tomita M."/>
            <person name="Arakawa K."/>
        </authorList>
    </citation>
    <scope>NUCLEOTIDE SEQUENCE [LARGE SCALE GENOMIC DNA]</scope>
</reference>
<organism evidence="1 2">
    <name type="scientific">Araneus ventricosus</name>
    <name type="common">Orbweaver spider</name>
    <name type="synonym">Epeira ventricosa</name>
    <dbReference type="NCBI Taxonomy" id="182803"/>
    <lineage>
        <taxon>Eukaryota</taxon>
        <taxon>Metazoa</taxon>
        <taxon>Ecdysozoa</taxon>
        <taxon>Arthropoda</taxon>
        <taxon>Chelicerata</taxon>
        <taxon>Arachnida</taxon>
        <taxon>Araneae</taxon>
        <taxon>Araneomorphae</taxon>
        <taxon>Entelegynae</taxon>
        <taxon>Araneoidea</taxon>
        <taxon>Araneidae</taxon>
        <taxon>Araneus</taxon>
    </lineage>
</organism>
<dbReference type="Proteomes" id="UP000499080">
    <property type="component" value="Unassembled WGS sequence"/>
</dbReference>
<protein>
    <submittedName>
        <fullName evidence="1">Uncharacterized protein</fullName>
    </submittedName>
</protein>